<dbReference type="Proteomes" id="UP000718281">
    <property type="component" value="Unassembled WGS sequence"/>
</dbReference>
<evidence type="ECO:0000313" key="2">
    <source>
        <dbReference type="EMBL" id="MBK6300037.1"/>
    </source>
</evidence>
<reference evidence="2 3" key="1">
    <citation type="submission" date="2020-10" db="EMBL/GenBank/DDBJ databases">
        <title>Connecting structure to function with the recovery of over 1000 high-quality activated sludge metagenome-assembled genomes encoding full-length rRNA genes using long-read sequencing.</title>
        <authorList>
            <person name="Singleton C.M."/>
            <person name="Petriglieri F."/>
            <person name="Kristensen J.M."/>
            <person name="Kirkegaard R.H."/>
            <person name="Michaelsen T.Y."/>
            <person name="Andersen M.H."/>
            <person name="Karst S.M."/>
            <person name="Dueholm M.S."/>
            <person name="Nielsen P.H."/>
            <person name="Albertsen M."/>
        </authorList>
    </citation>
    <scope>NUCLEOTIDE SEQUENCE [LARGE SCALE GENOMIC DNA]</scope>
    <source>
        <strain evidence="2">AalE_18-Q3-R2-46_BAT3C.188</strain>
    </source>
</reference>
<name>A0A934X2Y4_9MICO</name>
<organism evidence="2 3">
    <name type="scientific">Candidatus Phosphoribacter hodrii</name>
    <dbReference type="NCBI Taxonomy" id="2953743"/>
    <lineage>
        <taxon>Bacteria</taxon>
        <taxon>Bacillati</taxon>
        <taxon>Actinomycetota</taxon>
        <taxon>Actinomycetes</taxon>
        <taxon>Micrococcales</taxon>
        <taxon>Dermatophilaceae</taxon>
        <taxon>Candidatus Phosphoribacter</taxon>
    </lineage>
</organism>
<protein>
    <submittedName>
        <fullName evidence="2">Uncharacterized protein</fullName>
    </submittedName>
</protein>
<accession>A0A934X2Y4</accession>
<proteinExistence type="predicted"/>
<comment type="caution">
    <text evidence="2">The sequence shown here is derived from an EMBL/GenBank/DDBJ whole genome shotgun (WGS) entry which is preliminary data.</text>
</comment>
<evidence type="ECO:0000313" key="3">
    <source>
        <dbReference type="Proteomes" id="UP000718281"/>
    </source>
</evidence>
<evidence type="ECO:0000256" key="1">
    <source>
        <dbReference type="SAM" id="MobiDB-lite"/>
    </source>
</evidence>
<gene>
    <name evidence="2" type="ORF">IPF40_02935</name>
</gene>
<feature type="compositionally biased region" description="Polar residues" evidence="1">
    <location>
        <begin position="217"/>
        <end position="246"/>
    </location>
</feature>
<dbReference type="EMBL" id="JADIXZ010000003">
    <property type="protein sequence ID" value="MBK6300037.1"/>
    <property type="molecule type" value="Genomic_DNA"/>
</dbReference>
<sequence length="270" mass="28526">MTVVDLSAAVNPHGAMDPAEAARIASHAIGVTGLVDLLIADAYGVPGPGIHELARVLRHASGIEVRGTNPAAVSTFSRWLEAIFETRQGLGRAVSRIRPWSRHYLDVWHERAGDPRFPLWFRVAALAYGGHDATGHARFKPGELGLILGTLDASTGEWRSLHKANVQRVIARAVEFGLLAPESGSLCLVVPQHAIHGGVGGNGNVVCPLHGRKGRTSKSSSDSLPPVGKSSSDLPGSRSVTYSQASDLRKRDRSLDSVLGISAPSPGRAS</sequence>
<dbReference type="AlphaFoldDB" id="A0A934X2Y4"/>
<feature type="region of interest" description="Disordered" evidence="1">
    <location>
        <begin position="210"/>
        <end position="270"/>
    </location>
</feature>